<evidence type="ECO:0000256" key="1">
    <source>
        <dbReference type="SAM" id="Coils"/>
    </source>
</evidence>
<feature type="region of interest" description="Disordered" evidence="2">
    <location>
        <begin position="345"/>
        <end position="409"/>
    </location>
</feature>
<feature type="compositionally biased region" description="Basic and acidic residues" evidence="2">
    <location>
        <begin position="1"/>
        <end position="16"/>
    </location>
</feature>
<feature type="region of interest" description="Disordered" evidence="2">
    <location>
        <begin position="63"/>
        <end position="84"/>
    </location>
</feature>
<feature type="coiled-coil region" evidence="1">
    <location>
        <begin position="262"/>
        <end position="293"/>
    </location>
</feature>
<feature type="compositionally biased region" description="Gly residues" evidence="2">
    <location>
        <begin position="435"/>
        <end position="448"/>
    </location>
</feature>
<feature type="compositionally biased region" description="Polar residues" evidence="2">
    <location>
        <begin position="396"/>
        <end position="407"/>
    </location>
</feature>
<reference evidence="3" key="1">
    <citation type="submission" date="2016-09" db="EMBL/GenBank/DDBJ databases">
        <authorList>
            <person name="Hebert L."/>
            <person name="Moumen B."/>
        </authorList>
    </citation>
    <scope>NUCLEOTIDE SEQUENCE [LARGE SCALE GENOMIC DNA]</scope>
    <source>
        <strain evidence="3">OVI</strain>
    </source>
</reference>
<organism evidence="3 4">
    <name type="scientific">Trypanosoma equiperdum</name>
    <dbReference type="NCBI Taxonomy" id="5694"/>
    <lineage>
        <taxon>Eukaryota</taxon>
        <taxon>Discoba</taxon>
        <taxon>Euglenozoa</taxon>
        <taxon>Kinetoplastea</taxon>
        <taxon>Metakinetoplastina</taxon>
        <taxon>Trypanosomatida</taxon>
        <taxon>Trypanosomatidae</taxon>
        <taxon>Trypanosoma</taxon>
    </lineage>
</organism>
<protein>
    <submittedName>
        <fullName evidence="3">Uncharacterized protein</fullName>
    </submittedName>
</protein>
<comment type="caution">
    <text evidence="3">The sequence shown here is derived from an EMBL/GenBank/DDBJ whole genome shotgun (WGS) entry which is preliminary data.</text>
</comment>
<evidence type="ECO:0000313" key="4">
    <source>
        <dbReference type="Proteomes" id="UP000195570"/>
    </source>
</evidence>
<dbReference type="EMBL" id="CZPT02001330">
    <property type="protein sequence ID" value="SCU69956.1"/>
    <property type="molecule type" value="Genomic_DNA"/>
</dbReference>
<feature type="region of interest" description="Disordered" evidence="2">
    <location>
        <begin position="1"/>
        <end position="30"/>
    </location>
</feature>
<name>A0A1G4ID39_TRYEQ</name>
<keyword evidence="1" id="KW-0175">Coiled coil</keyword>
<dbReference type="Proteomes" id="UP000195570">
    <property type="component" value="Unassembled WGS sequence"/>
</dbReference>
<feature type="region of interest" description="Disordered" evidence="2">
    <location>
        <begin position="476"/>
        <end position="499"/>
    </location>
</feature>
<evidence type="ECO:0000313" key="3">
    <source>
        <dbReference type="EMBL" id="SCU69956.1"/>
    </source>
</evidence>
<dbReference type="GeneID" id="92375465"/>
<feature type="region of interest" description="Disordered" evidence="2">
    <location>
        <begin position="424"/>
        <end position="455"/>
    </location>
</feature>
<evidence type="ECO:0000256" key="2">
    <source>
        <dbReference type="SAM" id="MobiDB-lite"/>
    </source>
</evidence>
<dbReference type="RefSeq" id="XP_067080844.1">
    <property type="nucleotide sequence ID" value="XM_067224743.1"/>
</dbReference>
<dbReference type="VEuPathDB" id="TriTrypDB:TEOVI_000152500"/>
<proteinExistence type="predicted"/>
<sequence>MDRSPSQRTTTDRPDRISSSSDSSAFGSDIDEIINRFSDHSREYMGDAFTKYATGSNSCISPRTAGGDSNYGSPPPNSKAPAMPSYRTETAVIPPSTPRVKGACHDNDVKEVEPPTATQQLQKVRQMFRRLDSHNDGMEEALIGLRSRIDTFRSLLATCLNGTVKELRGELRILRESTQFLVQDFAGDLEQCRRIIMRRLQGEANRRGYDPPATRSFKKDYSMEGGLSKRESSWELQQQCGAGRGEQSVFPGWRELEVREDLLEAQQRCTALEKKLKQQREAHENHLSAMKDMYESKEYTLKRRVELLERLVERDSEKLRYILSDDSKDGHGKWGKRGHFKEEQDNYYSSGDDDCDEVRESSRLHTRSKQSLKAPAQKLLKKRRGGLVKEHESHQSQHPRQGPSDSWTPMLYDDVERRVRAQLLYGRQNSPNRPKGGGSGRDVGGPQKGGECRNRLEERRLENVARRLLNAVGEAKAKQKWPQADDEADHRRVGPWRTSNDVSTVARGLWAENVLQKRAARQL</sequence>
<accession>A0A1G4ID39</accession>
<gene>
    <name evidence="3" type="ORF">TEOVI_000152500</name>
</gene>
<keyword evidence="4" id="KW-1185">Reference proteome</keyword>
<dbReference type="AlphaFoldDB" id="A0A1G4ID39"/>